<gene>
    <name evidence="1" type="ORF">H2204_014882</name>
</gene>
<comment type="caution">
    <text evidence="1">The sequence shown here is derived from an EMBL/GenBank/DDBJ whole genome shotgun (WGS) entry which is preliminary data.</text>
</comment>
<dbReference type="EMBL" id="JAPDRN010000206">
    <property type="protein sequence ID" value="KAJ9612807.1"/>
    <property type="molecule type" value="Genomic_DNA"/>
</dbReference>
<evidence type="ECO:0000313" key="2">
    <source>
        <dbReference type="Proteomes" id="UP001172681"/>
    </source>
</evidence>
<sequence length="65" mass="6730">MANSPIPVSIDGAAARWVPAFDWAVGVGVWVFGAVEAEAELVPAAVKLVVPNVFVVVAESLDPVE</sequence>
<accession>A0AA38XG79</accession>
<dbReference type="AlphaFoldDB" id="A0AA38XG79"/>
<protein>
    <submittedName>
        <fullName evidence="1">Uncharacterized protein</fullName>
    </submittedName>
</protein>
<dbReference type="Proteomes" id="UP001172681">
    <property type="component" value="Unassembled WGS sequence"/>
</dbReference>
<organism evidence="1 2">
    <name type="scientific">Knufia peltigerae</name>
    <dbReference type="NCBI Taxonomy" id="1002370"/>
    <lineage>
        <taxon>Eukaryota</taxon>
        <taxon>Fungi</taxon>
        <taxon>Dikarya</taxon>
        <taxon>Ascomycota</taxon>
        <taxon>Pezizomycotina</taxon>
        <taxon>Eurotiomycetes</taxon>
        <taxon>Chaetothyriomycetidae</taxon>
        <taxon>Chaetothyriales</taxon>
        <taxon>Trichomeriaceae</taxon>
        <taxon>Knufia</taxon>
    </lineage>
</organism>
<proteinExistence type="predicted"/>
<reference evidence="1" key="1">
    <citation type="submission" date="2022-10" db="EMBL/GenBank/DDBJ databases">
        <title>Culturing micro-colonial fungi from biological soil crusts in the Mojave desert and describing Neophaeococcomyces mojavensis, and introducing the new genera and species Taxawa tesnikishii.</title>
        <authorList>
            <person name="Kurbessoian T."/>
            <person name="Stajich J.E."/>
        </authorList>
    </citation>
    <scope>NUCLEOTIDE SEQUENCE</scope>
    <source>
        <strain evidence="1">TK_35</strain>
    </source>
</reference>
<name>A0AA38XG79_9EURO</name>
<evidence type="ECO:0000313" key="1">
    <source>
        <dbReference type="EMBL" id="KAJ9612807.1"/>
    </source>
</evidence>
<keyword evidence="2" id="KW-1185">Reference proteome</keyword>